<feature type="compositionally biased region" description="Basic and acidic residues" evidence="2">
    <location>
        <begin position="220"/>
        <end position="229"/>
    </location>
</feature>
<feature type="compositionally biased region" description="Basic and acidic residues" evidence="2">
    <location>
        <begin position="435"/>
        <end position="456"/>
    </location>
</feature>
<feature type="region of interest" description="Disordered" evidence="2">
    <location>
        <begin position="196"/>
        <end position="278"/>
    </location>
</feature>
<feature type="compositionally biased region" description="Basic and acidic residues" evidence="2">
    <location>
        <begin position="350"/>
        <end position="424"/>
    </location>
</feature>
<dbReference type="Proteomes" id="UP001176940">
    <property type="component" value="Unassembled WGS sequence"/>
</dbReference>
<dbReference type="PANTHER" id="PTHR47391">
    <property type="entry name" value="BIORIENTATION OF CHROMOSOMES IN CELL DIVISION 1 LIKE 1"/>
    <property type="match status" value="1"/>
</dbReference>
<keyword evidence="1" id="KW-0238">DNA-binding</keyword>
<dbReference type="InterPro" id="IPR010998">
    <property type="entry name" value="Integrase_recombinase_N"/>
</dbReference>
<evidence type="ECO:0000313" key="3">
    <source>
        <dbReference type="EMBL" id="CAJ0944863.1"/>
    </source>
</evidence>
<dbReference type="PANTHER" id="PTHR47391:SF1">
    <property type="entry name" value="BIORIENTATION OF CHROMOSOMES IN CELL DIVISION 1 LIKE 1"/>
    <property type="match status" value="1"/>
</dbReference>
<dbReference type="EMBL" id="CAUEEQ010023116">
    <property type="protein sequence ID" value="CAJ0944863.1"/>
    <property type="molecule type" value="Genomic_DNA"/>
</dbReference>
<dbReference type="Gene3D" id="1.10.150.130">
    <property type="match status" value="1"/>
</dbReference>
<feature type="compositionally biased region" description="Polar residues" evidence="2">
    <location>
        <begin position="334"/>
        <end position="349"/>
    </location>
</feature>
<organism evidence="3 4">
    <name type="scientific">Ranitomeya imitator</name>
    <name type="common">mimic poison frog</name>
    <dbReference type="NCBI Taxonomy" id="111125"/>
    <lineage>
        <taxon>Eukaryota</taxon>
        <taxon>Metazoa</taxon>
        <taxon>Chordata</taxon>
        <taxon>Craniata</taxon>
        <taxon>Vertebrata</taxon>
        <taxon>Euteleostomi</taxon>
        <taxon>Amphibia</taxon>
        <taxon>Batrachia</taxon>
        <taxon>Anura</taxon>
        <taxon>Neobatrachia</taxon>
        <taxon>Hyloidea</taxon>
        <taxon>Dendrobatidae</taxon>
        <taxon>Dendrobatinae</taxon>
        <taxon>Ranitomeya</taxon>
    </lineage>
</organism>
<feature type="compositionally biased region" description="Basic and acidic residues" evidence="2">
    <location>
        <begin position="498"/>
        <end position="561"/>
    </location>
</feature>
<name>A0ABN9LLD4_9NEOB</name>
<evidence type="ECO:0000256" key="1">
    <source>
        <dbReference type="ARBA" id="ARBA00023125"/>
    </source>
</evidence>
<feature type="region of interest" description="Disordered" evidence="2">
    <location>
        <begin position="292"/>
        <end position="833"/>
    </location>
</feature>
<feature type="compositionally biased region" description="Polar residues" evidence="2">
    <location>
        <begin position="817"/>
        <end position="833"/>
    </location>
</feature>
<gene>
    <name evidence="3" type="ORF">RIMI_LOCUS10612928</name>
</gene>
<sequence length="833" mass="93926">MLSARKASSASIYHRVWKTFFSWCRLRGHPLLVFSIPCILNFLQSGLDSGLALSSLKGQISALSVLFQRRIAANLQVKTFIQGVSHVVPPYRMPLETWDLNLVLGVLQEPPFKPLQDVPLSVLSWKVAFLVACQPPSDSSITHGPVSANETLGEKDFTGGTSQIGDLTVCTALCQITDLTYSAAGLPSACSEQALNKPPPSLPAGPGCRGHLGSGPGAGREAKEKEERLLRRRLKRERLEERRKQKALERSKTSKMKTHGGTSAPDKPSKDLKPKPSSLKEVLKEQMFLEKKVAMSRKKKSELRTDLTSGLKIKGELHDEDSRDTQKSNESLDRFSSSTREPKSNTTRIDPNKASRKLLESTEQSKNDSRGEKEFKKKTFLEKMQDVETADARKHMERLDSASEDYPKSKNISRPEKHSKRDGNDGESQNAKSMPKKELKSFKGERERTFSEERSSSKHRHKLDSLHRQATDDSDSQKSKRTSKDEEQPSKHSQSKSSSEERTDRKNKQKIDGKSSLSSKDERSSDHIDKVDSSKRERHQSTEKSRPENRNKRSGSDSRQHRELKRSHSSSEKKPKLLADEKNEVDSANSDNSRQEESIKDRKKIHGSSEEKSQAKAKFKSSGKLPKPSDQEEVSQKSEREKPTEKSRRSKSEDKEDERRENATGQNSSNAAKDAIQKFKHSDKLKERARLDSKDRDTLKSDKKYTEVSRSKQGHKDERRKSESGKVEERFPKYLEDKRTQDRASSSDRKSNKKSVSEHRSESFKGVSSKKGNKSESESDSQSLTMIGESKDVARPREDKKSGRLNVESTERANIESPESISNLGNASPHFTC</sequence>
<reference evidence="3" key="1">
    <citation type="submission" date="2023-07" db="EMBL/GenBank/DDBJ databases">
        <authorList>
            <person name="Stuckert A."/>
        </authorList>
    </citation>
    <scope>NUCLEOTIDE SEQUENCE</scope>
</reference>
<feature type="compositionally biased region" description="Basic and acidic residues" evidence="2">
    <location>
        <begin position="675"/>
        <end position="763"/>
    </location>
</feature>
<feature type="compositionally biased region" description="Basic and acidic residues" evidence="2">
    <location>
        <begin position="237"/>
        <end position="252"/>
    </location>
</feature>
<keyword evidence="4" id="KW-1185">Reference proteome</keyword>
<evidence type="ECO:0000256" key="2">
    <source>
        <dbReference type="SAM" id="MobiDB-lite"/>
    </source>
</evidence>
<feature type="compositionally biased region" description="Basic and acidic residues" evidence="2">
    <location>
        <begin position="569"/>
        <end position="585"/>
    </location>
</feature>
<proteinExistence type="predicted"/>
<dbReference type="InterPro" id="IPR043244">
    <property type="entry name" value="BOD1L1"/>
</dbReference>
<accession>A0ABN9LLD4</accession>
<feature type="compositionally biased region" description="Basic and acidic residues" evidence="2">
    <location>
        <begin position="313"/>
        <end position="333"/>
    </location>
</feature>
<evidence type="ECO:0000313" key="4">
    <source>
        <dbReference type="Proteomes" id="UP001176940"/>
    </source>
</evidence>
<feature type="compositionally biased region" description="Gly residues" evidence="2">
    <location>
        <begin position="207"/>
        <end position="218"/>
    </location>
</feature>
<feature type="compositionally biased region" description="Basic and acidic residues" evidence="2">
    <location>
        <begin position="627"/>
        <end position="662"/>
    </location>
</feature>
<dbReference type="SUPFAM" id="SSF47823">
    <property type="entry name" value="lambda integrase-like, N-terminal domain"/>
    <property type="match status" value="1"/>
</dbReference>
<protein>
    <submittedName>
        <fullName evidence="3">Uncharacterized protein</fullName>
    </submittedName>
</protein>
<feature type="compositionally biased region" description="Basic and acidic residues" evidence="2">
    <location>
        <begin position="463"/>
        <end position="490"/>
    </location>
</feature>
<comment type="caution">
    <text evidence="3">The sequence shown here is derived from an EMBL/GenBank/DDBJ whole genome shotgun (WGS) entry which is preliminary data.</text>
</comment>
<feature type="compositionally biased region" description="Basic and acidic residues" evidence="2">
    <location>
        <begin position="789"/>
        <end position="802"/>
    </location>
</feature>